<name>A0A8X8XX01_SALSN</name>
<gene>
    <name evidence="3" type="ORF">SASPL_117139</name>
</gene>
<keyword evidence="1" id="KW-0472">Membrane</keyword>
<evidence type="ECO:0000256" key="1">
    <source>
        <dbReference type="SAM" id="Phobius"/>
    </source>
</evidence>
<keyword evidence="1" id="KW-1133">Transmembrane helix</keyword>
<evidence type="ECO:0000313" key="4">
    <source>
        <dbReference type="Proteomes" id="UP000298416"/>
    </source>
</evidence>
<organism evidence="3">
    <name type="scientific">Salvia splendens</name>
    <name type="common">Scarlet sage</name>
    <dbReference type="NCBI Taxonomy" id="180675"/>
    <lineage>
        <taxon>Eukaryota</taxon>
        <taxon>Viridiplantae</taxon>
        <taxon>Streptophyta</taxon>
        <taxon>Embryophyta</taxon>
        <taxon>Tracheophyta</taxon>
        <taxon>Spermatophyta</taxon>
        <taxon>Magnoliopsida</taxon>
        <taxon>eudicotyledons</taxon>
        <taxon>Gunneridae</taxon>
        <taxon>Pentapetalae</taxon>
        <taxon>asterids</taxon>
        <taxon>lamiids</taxon>
        <taxon>Lamiales</taxon>
        <taxon>Lamiaceae</taxon>
        <taxon>Nepetoideae</taxon>
        <taxon>Mentheae</taxon>
        <taxon>Salviinae</taxon>
        <taxon>Salvia</taxon>
        <taxon>Salvia subgen. Calosphace</taxon>
        <taxon>core Calosphace</taxon>
    </lineage>
</organism>
<accession>A0A8X8XX01</accession>
<keyword evidence="4" id="KW-1185">Reference proteome</keyword>
<feature type="chain" id="PRO_5036446239" evidence="2">
    <location>
        <begin position="22"/>
        <end position="119"/>
    </location>
</feature>
<reference evidence="3" key="2">
    <citation type="submission" date="2020-08" db="EMBL/GenBank/DDBJ databases">
        <title>Plant Genome Project.</title>
        <authorList>
            <person name="Zhang R.-G."/>
        </authorList>
    </citation>
    <scope>NUCLEOTIDE SEQUENCE</scope>
    <source>
        <strain evidence="3">Huo1</strain>
        <tissue evidence="3">Leaf</tissue>
    </source>
</reference>
<sequence length="119" mass="12873">MKRFVVVSSLYLLASIQLAHSRSIVDDRSSGANLPLLVTTVTCEPVYGFLPCATNGLGLLFMIVMYNISLSFGGKYVATGSDMWMQIIGPGVVGGSVFQFLGTIPQLVIWISHAYLKLV</sequence>
<dbReference type="Proteomes" id="UP000298416">
    <property type="component" value="Unassembled WGS sequence"/>
</dbReference>
<keyword evidence="1" id="KW-0812">Transmembrane</keyword>
<feature type="transmembrane region" description="Helical" evidence="1">
    <location>
        <begin position="45"/>
        <end position="66"/>
    </location>
</feature>
<protein>
    <submittedName>
        <fullName evidence="3">Uncharacterized protein</fullName>
    </submittedName>
</protein>
<keyword evidence="2" id="KW-0732">Signal</keyword>
<dbReference type="AlphaFoldDB" id="A0A8X8XX01"/>
<evidence type="ECO:0000313" key="3">
    <source>
        <dbReference type="EMBL" id="KAG6420604.1"/>
    </source>
</evidence>
<feature type="transmembrane region" description="Helical" evidence="1">
    <location>
        <begin position="87"/>
        <end position="111"/>
    </location>
</feature>
<dbReference type="EMBL" id="PNBA02000006">
    <property type="protein sequence ID" value="KAG6420604.1"/>
    <property type="molecule type" value="Genomic_DNA"/>
</dbReference>
<feature type="signal peptide" evidence="2">
    <location>
        <begin position="1"/>
        <end position="21"/>
    </location>
</feature>
<proteinExistence type="predicted"/>
<reference evidence="3" key="1">
    <citation type="submission" date="2018-01" db="EMBL/GenBank/DDBJ databases">
        <authorList>
            <person name="Mao J.F."/>
        </authorList>
    </citation>
    <scope>NUCLEOTIDE SEQUENCE</scope>
    <source>
        <strain evidence="3">Huo1</strain>
        <tissue evidence="3">Leaf</tissue>
    </source>
</reference>
<evidence type="ECO:0000256" key="2">
    <source>
        <dbReference type="SAM" id="SignalP"/>
    </source>
</evidence>
<comment type="caution">
    <text evidence="3">The sequence shown here is derived from an EMBL/GenBank/DDBJ whole genome shotgun (WGS) entry which is preliminary data.</text>
</comment>